<feature type="non-terminal residue" evidence="1">
    <location>
        <position position="167"/>
    </location>
</feature>
<protein>
    <submittedName>
        <fullName evidence="1">Uncharacterized protein</fullName>
    </submittedName>
</protein>
<dbReference type="OrthoDB" id="198652at2759"/>
<gene>
    <name evidence="1" type="ORF">H1R20_g9817</name>
</gene>
<evidence type="ECO:0000313" key="2">
    <source>
        <dbReference type="Proteomes" id="UP001140091"/>
    </source>
</evidence>
<name>A0A9W8MFJ5_9AGAR</name>
<accession>A0A9W8MFJ5</accession>
<dbReference type="AlphaFoldDB" id="A0A9W8MFJ5"/>
<dbReference type="Proteomes" id="UP001140091">
    <property type="component" value="Unassembled WGS sequence"/>
</dbReference>
<proteinExistence type="predicted"/>
<keyword evidence="2" id="KW-1185">Reference proteome</keyword>
<comment type="caution">
    <text evidence="1">The sequence shown here is derived from an EMBL/GenBank/DDBJ whole genome shotgun (WGS) entry which is preliminary data.</text>
</comment>
<sequence>MSLVTWIAIHKRLITNLIGAYVDDSFGFNKEDNVTFYCPYSKFLPCSQVMLLELWDELNIPHKEKKQVFSSPLTIIGFKVDPNTMTIALPNNVKTKLIDKLDLWIQPPVPQSQNNGKFKLREWQILAGWMNWAFNMYPPLHPSLNRVYPKMLGQSSPFTKIWINNAV</sequence>
<evidence type="ECO:0000313" key="1">
    <source>
        <dbReference type="EMBL" id="KAJ2927278.1"/>
    </source>
</evidence>
<organism evidence="1 2">
    <name type="scientific">Candolleomyces eurysporus</name>
    <dbReference type="NCBI Taxonomy" id="2828524"/>
    <lineage>
        <taxon>Eukaryota</taxon>
        <taxon>Fungi</taxon>
        <taxon>Dikarya</taxon>
        <taxon>Basidiomycota</taxon>
        <taxon>Agaricomycotina</taxon>
        <taxon>Agaricomycetes</taxon>
        <taxon>Agaricomycetidae</taxon>
        <taxon>Agaricales</taxon>
        <taxon>Agaricineae</taxon>
        <taxon>Psathyrellaceae</taxon>
        <taxon>Candolleomyces</taxon>
    </lineage>
</organism>
<reference evidence="1" key="1">
    <citation type="submission" date="2022-06" db="EMBL/GenBank/DDBJ databases">
        <title>Genome Sequence of Candolleomyces eurysporus.</title>
        <authorList>
            <person name="Buettner E."/>
        </authorList>
    </citation>
    <scope>NUCLEOTIDE SEQUENCE</scope>
    <source>
        <strain evidence="1">VTCC 930004</strain>
    </source>
</reference>
<dbReference type="EMBL" id="JANBPK010001015">
    <property type="protein sequence ID" value="KAJ2927278.1"/>
    <property type="molecule type" value="Genomic_DNA"/>
</dbReference>